<reference evidence="2 3" key="1">
    <citation type="submission" date="2019-11" db="EMBL/GenBank/DDBJ databases">
        <title>Novel species isolated from a subtropical stream in China.</title>
        <authorList>
            <person name="Lu H."/>
        </authorList>
    </citation>
    <scope>NUCLEOTIDE SEQUENCE [LARGE SCALE GENOMIC DNA]</scope>
    <source>
        <strain evidence="2 3">FT92W</strain>
    </source>
</reference>
<protein>
    <recommendedName>
        <fullName evidence="4">DUF4142 domain-containing protein</fullName>
    </recommendedName>
</protein>
<comment type="caution">
    <text evidence="2">The sequence shown here is derived from an EMBL/GenBank/DDBJ whole genome shotgun (WGS) entry which is preliminary data.</text>
</comment>
<evidence type="ECO:0008006" key="4">
    <source>
        <dbReference type="Google" id="ProtNLM"/>
    </source>
</evidence>
<evidence type="ECO:0000256" key="1">
    <source>
        <dbReference type="SAM" id="SignalP"/>
    </source>
</evidence>
<gene>
    <name evidence="2" type="ORF">GJ700_31260</name>
</gene>
<keyword evidence="1" id="KW-0732">Signal</keyword>
<evidence type="ECO:0000313" key="2">
    <source>
        <dbReference type="EMBL" id="MRV76197.1"/>
    </source>
</evidence>
<organism evidence="2 3">
    <name type="scientific">Pseudoduganella rivuli</name>
    <dbReference type="NCBI Taxonomy" id="2666085"/>
    <lineage>
        <taxon>Bacteria</taxon>
        <taxon>Pseudomonadati</taxon>
        <taxon>Pseudomonadota</taxon>
        <taxon>Betaproteobacteria</taxon>
        <taxon>Burkholderiales</taxon>
        <taxon>Oxalobacteraceae</taxon>
        <taxon>Telluria group</taxon>
        <taxon>Pseudoduganella</taxon>
    </lineage>
</organism>
<feature type="signal peptide" evidence="1">
    <location>
        <begin position="1"/>
        <end position="26"/>
    </location>
</feature>
<accession>A0A7X2IU72</accession>
<sequence>MQKQLAAIATLATVAAGLAAMGAAQAQLPVGNAGAQYQALTDTLVDPAAAADQYVDAAQQTMAAESGLLAAAGLQPEAEAVGAAGRGLQQLATRAELEEALKRQADAAQLLIRRLGGAQPLAADARTRFGQDVFALAQGIATSAEISKSLSANRRKIDMLKGPVVIRAAYLSKALPEHVRGLQQALKAAASYAAANGIVLPPEVAAAAG</sequence>
<dbReference type="RefSeq" id="WP_154381463.1">
    <property type="nucleotide sequence ID" value="NZ_WKJJ01000028.1"/>
</dbReference>
<dbReference type="AlphaFoldDB" id="A0A7X2IU72"/>
<keyword evidence="3" id="KW-1185">Reference proteome</keyword>
<name>A0A7X2IU72_9BURK</name>
<dbReference type="EMBL" id="WKJJ01000028">
    <property type="protein sequence ID" value="MRV76197.1"/>
    <property type="molecule type" value="Genomic_DNA"/>
</dbReference>
<proteinExistence type="predicted"/>
<dbReference type="Proteomes" id="UP000446768">
    <property type="component" value="Unassembled WGS sequence"/>
</dbReference>
<evidence type="ECO:0000313" key="3">
    <source>
        <dbReference type="Proteomes" id="UP000446768"/>
    </source>
</evidence>
<feature type="chain" id="PRO_5030842864" description="DUF4142 domain-containing protein" evidence="1">
    <location>
        <begin position="27"/>
        <end position="209"/>
    </location>
</feature>